<name>A0A7X0B607_9PROT</name>
<evidence type="ECO:0000313" key="2">
    <source>
        <dbReference type="Proteomes" id="UP000539175"/>
    </source>
</evidence>
<dbReference type="Pfam" id="PF05721">
    <property type="entry name" value="PhyH"/>
    <property type="match status" value="1"/>
</dbReference>
<comment type="caution">
    <text evidence="1">The sequence shown here is derived from an EMBL/GenBank/DDBJ whole genome shotgun (WGS) entry which is preliminary data.</text>
</comment>
<dbReference type="AlphaFoldDB" id="A0A7X0B607"/>
<dbReference type="RefSeq" id="WP_184807373.1">
    <property type="nucleotide sequence ID" value="NZ_JACIIZ010000021.1"/>
</dbReference>
<dbReference type="Proteomes" id="UP000539175">
    <property type="component" value="Unassembled WGS sequence"/>
</dbReference>
<keyword evidence="2" id="KW-1185">Reference proteome</keyword>
<dbReference type="GO" id="GO:0016706">
    <property type="term" value="F:2-oxoglutarate-dependent dioxygenase activity"/>
    <property type="evidence" value="ECO:0007669"/>
    <property type="project" value="UniProtKB-ARBA"/>
</dbReference>
<dbReference type="SUPFAM" id="SSF51197">
    <property type="entry name" value="Clavaminate synthase-like"/>
    <property type="match status" value="1"/>
</dbReference>
<dbReference type="InterPro" id="IPR008775">
    <property type="entry name" value="Phytyl_CoA_dOase-like"/>
</dbReference>
<accession>A0A7X0B607</accession>
<dbReference type="EMBL" id="JACIIZ010000021">
    <property type="protein sequence ID" value="MBB6254844.1"/>
    <property type="molecule type" value="Genomic_DNA"/>
</dbReference>
<evidence type="ECO:0000313" key="1">
    <source>
        <dbReference type="EMBL" id="MBB6254844.1"/>
    </source>
</evidence>
<reference evidence="1 2" key="1">
    <citation type="submission" date="2020-08" db="EMBL/GenBank/DDBJ databases">
        <title>Genomic Encyclopedia of Type Strains, Phase IV (KMG-IV): sequencing the most valuable type-strain genomes for metagenomic binning, comparative biology and taxonomic classification.</title>
        <authorList>
            <person name="Goeker M."/>
        </authorList>
    </citation>
    <scope>NUCLEOTIDE SEQUENCE [LARGE SCALE GENOMIC DNA]</scope>
    <source>
        <strain evidence="1 2">DSM 22198</strain>
    </source>
</reference>
<proteinExistence type="predicted"/>
<organism evidence="1 2">
    <name type="scientific">Nitrospirillum iridis</name>
    <dbReference type="NCBI Taxonomy" id="765888"/>
    <lineage>
        <taxon>Bacteria</taxon>
        <taxon>Pseudomonadati</taxon>
        <taxon>Pseudomonadota</taxon>
        <taxon>Alphaproteobacteria</taxon>
        <taxon>Rhodospirillales</taxon>
        <taxon>Azospirillaceae</taxon>
        <taxon>Nitrospirillum</taxon>
    </lineage>
</organism>
<protein>
    <recommendedName>
        <fullName evidence="3">Phytanoyl-CoA dioxygenase</fullName>
    </recommendedName>
</protein>
<evidence type="ECO:0008006" key="3">
    <source>
        <dbReference type="Google" id="ProtNLM"/>
    </source>
</evidence>
<gene>
    <name evidence="1" type="ORF">FHS74_005437</name>
</gene>
<sequence>MDRHVHVPLTLARDGVQWYAAALSPVELEHLTRVLTGVPAARAGVRLRDVPGLAAFLDTAGPVGRLAASALGADARPVRAVLFDKSVANNWALGWHQDRTIAVAERVEVPGYGPWSVKDGLTHVAPPADLLAGMATLRIHLDPVGPDNAPLLVAPGSHRLGRVAEADIADAVRRCGQAACLAEPGDIWLYATLILHASAVAARPDRRRVLQVDYAAGDLPGGLRWLGV</sequence>
<dbReference type="Gene3D" id="2.60.120.620">
    <property type="entry name" value="q2cbj1_9rhob like domain"/>
    <property type="match status" value="1"/>
</dbReference>